<dbReference type="SUPFAM" id="SSF52540">
    <property type="entry name" value="P-loop containing nucleoside triphosphate hydrolases"/>
    <property type="match status" value="1"/>
</dbReference>
<dbReference type="InterPro" id="IPR003593">
    <property type="entry name" value="AAA+_ATPase"/>
</dbReference>
<dbReference type="Gene3D" id="3.30.230.10">
    <property type="match status" value="1"/>
</dbReference>
<dbReference type="Pfam" id="PF13541">
    <property type="entry name" value="ChlI"/>
    <property type="match status" value="1"/>
</dbReference>
<accession>A0ABT7T1B5</accession>
<sequence length="503" mass="55177">MGYATVYTRSSMGVKAPQVTVEIHLANGIPSFSLIGLVEASVRESKERVRSAIIHSGFEFPAKRIVINLAPADLPKQGGRFDLAIAIGILVASEQVSANLLDQFEFLGELSLSGDLRPVAAILPATLAIAPSSRQLIVANANLTEALLYKVQESKGADNLLQVTQYLNQQGTLESEPPTMDQSSLTQQLALSDVIGQQQAKRALIIAASGFHNLLMVGPPGTGKSMLARRISALLPPMTDQEAIETASVYSVLGQFEASKHWCQRPFRSPHHSASISALVGGGSNPQPGEISMAHNGVLFLDELPEFGRAALDTLREPLETGDVQISRAKAKVEFPANFQLIAAMNPSPTGDLEDQRVSVEQIMRYLSRLSGPLLDRIDLQVEVQRQPLQLISLASDEFSSSSKVRDRISQLHELQRKRQACLNAQLTSTQLAQYCSLNAADQQFFVECLEKFNASHRAMHRFLRVARTIADWENSRDIQRHHLAEAISYRALDTLIRQFTPC</sequence>
<keyword evidence="4" id="KW-1185">Reference proteome</keyword>
<dbReference type="InterPro" id="IPR000523">
    <property type="entry name" value="Mg_chelatse_chII-like_cat_dom"/>
</dbReference>
<dbReference type="Pfam" id="PF13335">
    <property type="entry name" value="Mg_chelatase_C"/>
    <property type="match status" value="1"/>
</dbReference>
<dbReference type="EMBL" id="JAUCBP010000013">
    <property type="protein sequence ID" value="MDM7862243.1"/>
    <property type="molecule type" value="Genomic_DNA"/>
</dbReference>
<comment type="caution">
    <text evidence="3">The sequence shown here is derived from an EMBL/GenBank/DDBJ whole genome shotgun (WGS) entry which is preliminary data.</text>
</comment>
<evidence type="ECO:0000313" key="4">
    <source>
        <dbReference type="Proteomes" id="UP001234343"/>
    </source>
</evidence>
<dbReference type="InterPro" id="IPR020568">
    <property type="entry name" value="Ribosomal_Su5_D2-typ_SF"/>
</dbReference>
<organism evidence="3 4">
    <name type="scientific">Alteromonas arenosi</name>
    <dbReference type="NCBI Taxonomy" id="3055817"/>
    <lineage>
        <taxon>Bacteria</taxon>
        <taxon>Pseudomonadati</taxon>
        <taxon>Pseudomonadota</taxon>
        <taxon>Gammaproteobacteria</taxon>
        <taxon>Alteromonadales</taxon>
        <taxon>Alteromonadaceae</taxon>
        <taxon>Alteromonas/Salinimonas group</taxon>
        <taxon>Alteromonas</taxon>
    </lineage>
</organism>
<evidence type="ECO:0000259" key="2">
    <source>
        <dbReference type="SMART" id="SM00382"/>
    </source>
</evidence>
<dbReference type="NCBIfam" id="TIGR00368">
    <property type="entry name" value="YifB family Mg chelatase-like AAA ATPase"/>
    <property type="match status" value="1"/>
</dbReference>
<dbReference type="InterPro" id="IPR014721">
    <property type="entry name" value="Ribsml_uS5_D2-typ_fold_subgr"/>
</dbReference>
<evidence type="ECO:0000313" key="3">
    <source>
        <dbReference type="EMBL" id="MDM7862243.1"/>
    </source>
</evidence>
<name>A0ABT7T1B5_9ALTE</name>
<dbReference type="SUPFAM" id="SSF54211">
    <property type="entry name" value="Ribosomal protein S5 domain 2-like"/>
    <property type="match status" value="1"/>
</dbReference>
<dbReference type="InterPro" id="IPR027417">
    <property type="entry name" value="P-loop_NTPase"/>
</dbReference>
<dbReference type="NCBIfam" id="NF007365">
    <property type="entry name" value="PRK09862.1"/>
    <property type="match status" value="1"/>
</dbReference>
<dbReference type="InterPro" id="IPR004482">
    <property type="entry name" value="Mg_chelat-rel"/>
</dbReference>
<dbReference type="SMART" id="SM00382">
    <property type="entry name" value="AAA"/>
    <property type="match status" value="1"/>
</dbReference>
<dbReference type="Proteomes" id="UP001234343">
    <property type="component" value="Unassembled WGS sequence"/>
</dbReference>
<proteinExistence type="inferred from homology"/>
<dbReference type="Pfam" id="PF01078">
    <property type="entry name" value="Mg_chelatase"/>
    <property type="match status" value="1"/>
</dbReference>
<comment type="similarity">
    <text evidence="1">Belongs to the Mg-chelatase subunits D/I family. ComM subfamily.</text>
</comment>
<dbReference type="CDD" id="cd00009">
    <property type="entry name" value="AAA"/>
    <property type="match status" value="1"/>
</dbReference>
<dbReference type="PANTHER" id="PTHR32039:SF7">
    <property type="entry name" value="COMPETENCE PROTEIN COMM"/>
    <property type="match status" value="1"/>
</dbReference>
<dbReference type="Gene3D" id="3.40.50.300">
    <property type="entry name" value="P-loop containing nucleotide triphosphate hydrolases"/>
    <property type="match status" value="1"/>
</dbReference>
<gene>
    <name evidence="3" type="ORF">QTP81_16675</name>
</gene>
<dbReference type="RefSeq" id="WP_289367083.1">
    <property type="nucleotide sequence ID" value="NZ_JAUCBP010000013.1"/>
</dbReference>
<reference evidence="3 4" key="1">
    <citation type="submission" date="2023-06" db="EMBL/GenBank/DDBJ databases">
        <title>Alteromonas sp. ASW11-36 isolated from intertidal sand.</title>
        <authorList>
            <person name="Li Y."/>
        </authorList>
    </citation>
    <scope>NUCLEOTIDE SEQUENCE [LARGE SCALE GENOMIC DNA]</scope>
    <source>
        <strain evidence="3 4">ASW11-36</strain>
    </source>
</reference>
<protein>
    <submittedName>
        <fullName evidence="3">YifB family Mg chelatase-like AAA ATPase</fullName>
    </submittedName>
</protein>
<evidence type="ECO:0000256" key="1">
    <source>
        <dbReference type="ARBA" id="ARBA00006354"/>
    </source>
</evidence>
<dbReference type="InterPro" id="IPR045006">
    <property type="entry name" value="CHLI-like"/>
</dbReference>
<dbReference type="PANTHER" id="PTHR32039">
    <property type="entry name" value="MAGNESIUM-CHELATASE SUBUNIT CHLI"/>
    <property type="match status" value="1"/>
</dbReference>
<feature type="domain" description="AAA+ ATPase" evidence="2">
    <location>
        <begin position="210"/>
        <end position="389"/>
    </location>
</feature>
<dbReference type="InterPro" id="IPR025158">
    <property type="entry name" value="Mg_chelat-rel_C"/>
</dbReference>